<dbReference type="AlphaFoldDB" id="A0A7C1JXR0"/>
<dbReference type="InterPro" id="IPR004446">
    <property type="entry name" value="Heptose_bisP_phosphatase"/>
</dbReference>
<evidence type="ECO:0000256" key="7">
    <source>
        <dbReference type="ARBA" id="ARBA00031828"/>
    </source>
</evidence>
<dbReference type="InterPro" id="IPR006543">
    <property type="entry name" value="Histidinol-phos"/>
</dbReference>
<proteinExistence type="inferred from homology"/>
<name>A0A7C1JXR0_9CHLR</name>
<dbReference type="InterPro" id="IPR036412">
    <property type="entry name" value="HAD-like_sf"/>
</dbReference>
<comment type="subcellular location">
    <subcellularLocation>
        <location evidence="1">Cytoplasm</location>
    </subcellularLocation>
</comment>
<protein>
    <recommendedName>
        <fullName evidence="7">D,D-heptose 1,7-bisphosphate phosphatase</fullName>
    </recommendedName>
</protein>
<keyword evidence="5 8" id="KW-0378">Hydrolase</keyword>
<evidence type="ECO:0000256" key="6">
    <source>
        <dbReference type="ARBA" id="ARBA00023277"/>
    </source>
</evidence>
<comment type="caution">
    <text evidence="8">The sequence shown here is derived from an EMBL/GenBank/DDBJ whole genome shotgun (WGS) entry which is preliminary data.</text>
</comment>
<dbReference type="SUPFAM" id="SSF56784">
    <property type="entry name" value="HAD-like"/>
    <property type="match status" value="1"/>
</dbReference>
<keyword evidence="3" id="KW-0963">Cytoplasm</keyword>
<keyword evidence="6" id="KW-0119">Carbohydrate metabolism</keyword>
<evidence type="ECO:0000256" key="2">
    <source>
        <dbReference type="ARBA" id="ARBA00005628"/>
    </source>
</evidence>
<evidence type="ECO:0000313" key="8">
    <source>
        <dbReference type="EMBL" id="HDX32528.1"/>
    </source>
</evidence>
<dbReference type="PANTHER" id="PTHR42891:SF1">
    <property type="entry name" value="D-GLYCERO-BETA-D-MANNO-HEPTOSE-1,7-BISPHOSPHATE 7-PHOSPHATASE"/>
    <property type="match status" value="1"/>
</dbReference>
<evidence type="ECO:0000256" key="3">
    <source>
        <dbReference type="ARBA" id="ARBA00022490"/>
    </source>
</evidence>
<dbReference type="NCBIfam" id="TIGR01656">
    <property type="entry name" value="Histidinol-ppas"/>
    <property type="match status" value="1"/>
</dbReference>
<reference evidence="8" key="1">
    <citation type="journal article" date="2020" name="mSystems">
        <title>Genome- and Community-Level Interaction Insights into Carbon Utilization and Element Cycling Functions of Hydrothermarchaeota in Hydrothermal Sediment.</title>
        <authorList>
            <person name="Zhou Z."/>
            <person name="Liu Y."/>
            <person name="Xu W."/>
            <person name="Pan J."/>
            <person name="Luo Z.H."/>
            <person name="Li M."/>
        </authorList>
    </citation>
    <scope>NUCLEOTIDE SEQUENCE [LARGE SCALE GENOMIC DNA]</scope>
    <source>
        <strain evidence="8">SpSt-289</strain>
    </source>
</reference>
<evidence type="ECO:0000256" key="1">
    <source>
        <dbReference type="ARBA" id="ARBA00004496"/>
    </source>
</evidence>
<organism evidence="8">
    <name type="scientific">Caldilinea aerophila</name>
    <dbReference type="NCBI Taxonomy" id="133453"/>
    <lineage>
        <taxon>Bacteria</taxon>
        <taxon>Bacillati</taxon>
        <taxon>Chloroflexota</taxon>
        <taxon>Caldilineae</taxon>
        <taxon>Caldilineales</taxon>
        <taxon>Caldilineaceae</taxon>
        <taxon>Caldilinea</taxon>
    </lineage>
</organism>
<dbReference type="GO" id="GO:0005737">
    <property type="term" value="C:cytoplasm"/>
    <property type="evidence" value="ECO:0007669"/>
    <property type="project" value="UniProtKB-SubCell"/>
</dbReference>
<dbReference type="GO" id="GO:0046872">
    <property type="term" value="F:metal ion binding"/>
    <property type="evidence" value="ECO:0007669"/>
    <property type="project" value="UniProtKB-KW"/>
</dbReference>
<dbReference type="EMBL" id="DSMG01000139">
    <property type="protein sequence ID" value="HDX32528.1"/>
    <property type="molecule type" value="Genomic_DNA"/>
</dbReference>
<sequence>MCASWCSRRSDRVYNKRNLQPLQALENLCLQRPVEAVFLDRDGTLNVERADYVKSIEELVLLPGVLNALARLATFNLPVILITNQSAIGRGLVSHRQMERIHRHLRALVQAARGRIDAIYVCPHHPDAGCECRKPRPGLLLTAADEWRLDLARCVFIGDSMADLQAARAAGCRPLLVRTGRQAQHLAELASRDPGFVLVDDLSAAVDWIDRWMKTDLDEASFAGQADESPWTAQQR</sequence>
<dbReference type="Gene3D" id="3.40.50.1000">
    <property type="entry name" value="HAD superfamily/HAD-like"/>
    <property type="match status" value="1"/>
</dbReference>
<evidence type="ECO:0000256" key="4">
    <source>
        <dbReference type="ARBA" id="ARBA00022723"/>
    </source>
</evidence>
<accession>A0A7C1JXR0</accession>
<dbReference type="Pfam" id="PF13242">
    <property type="entry name" value="Hydrolase_like"/>
    <property type="match status" value="1"/>
</dbReference>
<dbReference type="CDD" id="cd07503">
    <property type="entry name" value="HAD_HisB-N"/>
    <property type="match status" value="1"/>
</dbReference>
<evidence type="ECO:0000256" key="5">
    <source>
        <dbReference type="ARBA" id="ARBA00022801"/>
    </source>
</evidence>
<dbReference type="InterPro" id="IPR023214">
    <property type="entry name" value="HAD_sf"/>
</dbReference>
<dbReference type="GO" id="GO:0005975">
    <property type="term" value="P:carbohydrate metabolic process"/>
    <property type="evidence" value="ECO:0007669"/>
    <property type="project" value="InterPro"/>
</dbReference>
<dbReference type="NCBIfam" id="NF006506">
    <property type="entry name" value="PRK08942.1"/>
    <property type="match status" value="1"/>
</dbReference>
<dbReference type="PANTHER" id="PTHR42891">
    <property type="entry name" value="D-GLYCERO-BETA-D-MANNO-HEPTOSE-1,7-BISPHOSPHATE 7-PHOSPHATASE"/>
    <property type="match status" value="1"/>
</dbReference>
<keyword evidence="4" id="KW-0479">Metal-binding</keyword>
<dbReference type="NCBIfam" id="TIGR01662">
    <property type="entry name" value="HAD-SF-IIIA"/>
    <property type="match status" value="1"/>
</dbReference>
<comment type="similarity">
    <text evidence="2">Belongs to the GmhB family.</text>
</comment>
<dbReference type="InterPro" id="IPR006549">
    <property type="entry name" value="HAD-SF_hydro_IIIA"/>
</dbReference>
<dbReference type="GO" id="GO:0016791">
    <property type="term" value="F:phosphatase activity"/>
    <property type="evidence" value="ECO:0007669"/>
    <property type="project" value="InterPro"/>
</dbReference>
<gene>
    <name evidence="8" type="primary">gmhB</name>
    <name evidence="8" type="ORF">ENQ20_13725</name>
</gene>